<dbReference type="PATRIC" id="fig|121290.4.peg.1521"/>
<evidence type="ECO:0000313" key="2">
    <source>
        <dbReference type="EMBL" id="KWT72351.1"/>
    </source>
</evidence>
<protein>
    <submittedName>
        <fullName evidence="2">Uncharacterized protein</fullName>
    </submittedName>
</protein>
<feature type="transmembrane region" description="Helical" evidence="1">
    <location>
        <begin position="32"/>
        <end position="52"/>
    </location>
</feature>
<keyword evidence="1" id="KW-0812">Transmembrane</keyword>
<dbReference type="STRING" id="121290.APY04_0145"/>
<dbReference type="AlphaFoldDB" id="A0A109BP43"/>
<proteinExistence type="predicted"/>
<feature type="transmembrane region" description="Helical" evidence="1">
    <location>
        <begin position="89"/>
        <end position="108"/>
    </location>
</feature>
<accession>A0A109BP43</accession>
<keyword evidence="1" id="KW-1133">Transmembrane helix</keyword>
<reference evidence="2 3" key="1">
    <citation type="submission" date="2015-10" db="EMBL/GenBank/DDBJ databases">
        <title>Transcriptomic analysis of a linuron degrading triple-species bacterial consortium.</title>
        <authorList>
            <person name="Albers P."/>
        </authorList>
    </citation>
    <scope>NUCLEOTIDE SEQUENCE [LARGE SCALE GENOMIC DNA]</scope>
    <source>
        <strain evidence="2 3">WDL6</strain>
    </source>
</reference>
<evidence type="ECO:0000313" key="3">
    <source>
        <dbReference type="Proteomes" id="UP000059074"/>
    </source>
</evidence>
<organism evidence="2 3">
    <name type="scientific">Hyphomicrobium sulfonivorans</name>
    <dbReference type="NCBI Taxonomy" id="121290"/>
    <lineage>
        <taxon>Bacteria</taxon>
        <taxon>Pseudomonadati</taxon>
        <taxon>Pseudomonadota</taxon>
        <taxon>Alphaproteobacteria</taxon>
        <taxon>Hyphomicrobiales</taxon>
        <taxon>Hyphomicrobiaceae</taxon>
        <taxon>Hyphomicrobium</taxon>
    </lineage>
</organism>
<keyword evidence="3" id="KW-1185">Reference proteome</keyword>
<evidence type="ECO:0000256" key="1">
    <source>
        <dbReference type="SAM" id="Phobius"/>
    </source>
</evidence>
<dbReference type="Proteomes" id="UP000059074">
    <property type="component" value="Unassembled WGS sequence"/>
</dbReference>
<gene>
    <name evidence="2" type="ORF">APY04_0145</name>
</gene>
<keyword evidence="1" id="KW-0472">Membrane</keyword>
<feature type="transmembrane region" description="Helical" evidence="1">
    <location>
        <begin position="59"/>
        <end position="77"/>
    </location>
</feature>
<sequence>MVPVAIASVAGVLAWDLMRLLGEGPTLWASWTYWWIGLPIMLFAAFTLGLGFPRNAWRWGLIVIGAQLAWSVGLAFINEQPLIVPDHLAVFAIVGLACVVTALAGGWLHRRLDRQG</sequence>
<comment type="caution">
    <text evidence="2">The sequence shown here is derived from an EMBL/GenBank/DDBJ whole genome shotgun (WGS) entry which is preliminary data.</text>
</comment>
<dbReference type="EMBL" id="LMTR01000012">
    <property type="protein sequence ID" value="KWT72351.1"/>
    <property type="molecule type" value="Genomic_DNA"/>
</dbReference>
<name>A0A109BP43_HYPSL</name>